<dbReference type="AlphaFoldDB" id="A0A9P9IB43"/>
<reference evidence="5" key="1">
    <citation type="journal article" date="2021" name="Nat. Commun.">
        <title>Genetic determinants of endophytism in the Arabidopsis root mycobiome.</title>
        <authorList>
            <person name="Mesny F."/>
            <person name="Miyauchi S."/>
            <person name="Thiergart T."/>
            <person name="Pickel B."/>
            <person name="Atanasova L."/>
            <person name="Karlsson M."/>
            <person name="Huettel B."/>
            <person name="Barry K.W."/>
            <person name="Haridas S."/>
            <person name="Chen C."/>
            <person name="Bauer D."/>
            <person name="Andreopoulos W."/>
            <person name="Pangilinan J."/>
            <person name="LaButti K."/>
            <person name="Riley R."/>
            <person name="Lipzen A."/>
            <person name="Clum A."/>
            <person name="Drula E."/>
            <person name="Henrissat B."/>
            <person name="Kohler A."/>
            <person name="Grigoriev I.V."/>
            <person name="Martin F.M."/>
            <person name="Hacquard S."/>
        </authorList>
    </citation>
    <scope>NUCLEOTIDE SEQUENCE</scope>
    <source>
        <strain evidence="5">MPI-CAGE-CH-0243</strain>
    </source>
</reference>
<dbReference type="Pfam" id="PF02798">
    <property type="entry name" value="GST_N"/>
    <property type="match status" value="1"/>
</dbReference>
<dbReference type="PANTHER" id="PTHR44051">
    <property type="entry name" value="GLUTATHIONE S-TRANSFERASE-RELATED"/>
    <property type="match status" value="1"/>
</dbReference>
<dbReference type="SFLD" id="SFLDS00019">
    <property type="entry name" value="Glutathione_Transferase_(cytos"/>
    <property type="match status" value="1"/>
</dbReference>
<evidence type="ECO:0000256" key="2">
    <source>
        <dbReference type="RuleBase" id="RU003494"/>
    </source>
</evidence>
<evidence type="ECO:0000313" key="6">
    <source>
        <dbReference type="Proteomes" id="UP000700596"/>
    </source>
</evidence>
<dbReference type="PROSITE" id="PS50405">
    <property type="entry name" value="GST_CTER"/>
    <property type="match status" value="1"/>
</dbReference>
<organism evidence="5 6">
    <name type="scientific">Dendryphion nanum</name>
    <dbReference type="NCBI Taxonomy" id="256645"/>
    <lineage>
        <taxon>Eukaryota</taxon>
        <taxon>Fungi</taxon>
        <taxon>Dikarya</taxon>
        <taxon>Ascomycota</taxon>
        <taxon>Pezizomycotina</taxon>
        <taxon>Dothideomycetes</taxon>
        <taxon>Pleosporomycetidae</taxon>
        <taxon>Pleosporales</taxon>
        <taxon>Torulaceae</taxon>
        <taxon>Dendryphion</taxon>
    </lineage>
</organism>
<dbReference type="OrthoDB" id="2309723at2759"/>
<keyword evidence="6" id="KW-1185">Reference proteome</keyword>
<dbReference type="Gene3D" id="1.20.1050.10">
    <property type="match status" value="1"/>
</dbReference>
<dbReference type="InterPro" id="IPR036249">
    <property type="entry name" value="Thioredoxin-like_sf"/>
</dbReference>
<gene>
    <name evidence="5" type="ORF">B0J11DRAFT_541741</name>
</gene>
<dbReference type="InterPro" id="IPR036282">
    <property type="entry name" value="Glutathione-S-Trfase_C_sf"/>
</dbReference>
<comment type="similarity">
    <text evidence="1 2">Belongs to the GST superfamily.</text>
</comment>
<dbReference type="SFLD" id="SFLDG01150">
    <property type="entry name" value="Main.1:_Beta-like"/>
    <property type="match status" value="1"/>
</dbReference>
<name>A0A9P9IB43_9PLEO</name>
<dbReference type="CDD" id="cd03057">
    <property type="entry name" value="GST_N_Beta"/>
    <property type="match status" value="1"/>
</dbReference>
<dbReference type="EMBL" id="JAGMWT010000019">
    <property type="protein sequence ID" value="KAH7113224.1"/>
    <property type="molecule type" value="Genomic_DNA"/>
</dbReference>
<feature type="domain" description="GST C-terminal" evidence="4">
    <location>
        <begin position="88"/>
        <end position="214"/>
    </location>
</feature>
<sequence length="214" mass="23564">MASSLQLFISPGACSLAPHILLREAGLTFTLVKLDVKQNGFPEEYKHINSKGKVPILLIDPSTILTEGVAIMTYISSLAPEKNLFGKTPLEIARAYEWLNYISGTLHGQAFGGLFRPGRFSDDESVHGGIRDKARKNVQDGFELIESKLESGFAVGDGFTAVDAYLLVFYRWGNSVGFNMEKNYPKYTSLVEGVVKREKVVETLAEEGIKALVD</sequence>
<evidence type="ECO:0000256" key="1">
    <source>
        <dbReference type="ARBA" id="ARBA00007409"/>
    </source>
</evidence>
<proteinExistence type="inferred from homology"/>
<dbReference type="PANTHER" id="PTHR44051:SF8">
    <property type="entry name" value="GLUTATHIONE S-TRANSFERASE GSTA"/>
    <property type="match status" value="1"/>
</dbReference>
<evidence type="ECO:0000313" key="5">
    <source>
        <dbReference type="EMBL" id="KAH7113224.1"/>
    </source>
</evidence>
<dbReference type="SUPFAM" id="SSF47616">
    <property type="entry name" value="GST C-terminal domain-like"/>
    <property type="match status" value="1"/>
</dbReference>
<dbReference type="InterPro" id="IPR004045">
    <property type="entry name" value="Glutathione_S-Trfase_N"/>
</dbReference>
<accession>A0A9P9IB43</accession>
<dbReference type="InterPro" id="IPR040079">
    <property type="entry name" value="Glutathione_S-Trfase"/>
</dbReference>
<evidence type="ECO:0000259" key="4">
    <source>
        <dbReference type="PROSITE" id="PS50405"/>
    </source>
</evidence>
<dbReference type="Pfam" id="PF00043">
    <property type="entry name" value="GST_C"/>
    <property type="match status" value="1"/>
</dbReference>
<dbReference type="Proteomes" id="UP000700596">
    <property type="component" value="Unassembled WGS sequence"/>
</dbReference>
<dbReference type="InterPro" id="IPR004046">
    <property type="entry name" value="GST_C"/>
</dbReference>
<evidence type="ECO:0000259" key="3">
    <source>
        <dbReference type="PROSITE" id="PS50404"/>
    </source>
</evidence>
<comment type="caution">
    <text evidence="5">The sequence shown here is derived from an EMBL/GenBank/DDBJ whole genome shotgun (WGS) entry which is preliminary data.</text>
</comment>
<feature type="domain" description="GST N-terminal" evidence="3">
    <location>
        <begin position="2"/>
        <end position="83"/>
    </location>
</feature>
<dbReference type="PROSITE" id="PS50404">
    <property type="entry name" value="GST_NTER"/>
    <property type="match status" value="1"/>
</dbReference>
<dbReference type="InterPro" id="IPR010987">
    <property type="entry name" value="Glutathione-S-Trfase_C-like"/>
</dbReference>
<protein>
    <submittedName>
        <fullName evidence="5">Glutathione S-transferase</fullName>
    </submittedName>
</protein>
<dbReference type="SFLD" id="SFLDG00358">
    <property type="entry name" value="Main_(cytGST)"/>
    <property type="match status" value="1"/>
</dbReference>
<dbReference type="Gene3D" id="3.40.30.10">
    <property type="entry name" value="Glutaredoxin"/>
    <property type="match status" value="1"/>
</dbReference>
<dbReference type="CDD" id="cd03188">
    <property type="entry name" value="GST_C_Beta"/>
    <property type="match status" value="1"/>
</dbReference>
<dbReference type="SUPFAM" id="SSF52833">
    <property type="entry name" value="Thioredoxin-like"/>
    <property type="match status" value="1"/>
</dbReference>